<keyword evidence="6" id="KW-0418">Kinase</keyword>
<evidence type="ECO:0000256" key="14">
    <source>
        <dbReference type="ARBA" id="ARBA00043094"/>
    </source>
</evidence>
<dbReference type="PRINTS" id="PR00344">
    <property type="entry name" value="BCTRLSENSOR"/>
</dbReference>
<dbReference type="Pfam" id="PF00512">
    <property type="entry name" value="HisKA"/>
    <property type="match status" value="1"/>
</dbReference>
<feature type="domain" description="Histidine kinase" evidence="15">
    <location>
        <begin position="153"/>
        <end position="371"/>
    </location>
</feature>
<evidence type="ECO:0000256" key="3">
    <source>
        <dbReference type="ARBA" id="ARBA00022553"/>
    </source>
</evidence>
<dbReference type="InterPro" id="IPR003661">
    <property type="entry name" value="HisK_dim/P_dom"/>
</dbReference>
<dbReference type="PROSITE" id="PS50112">
    <property type="entry name" value="PAS"/>
    <property type="match status" value="1"/>
</dbReference>
<dbReference type="EMBL" id="SRIO01000005">
    <property type="protein sequence ID" value="TFZ83069.1"/>
    <property type="molecule type" value="Genomic_DNA"/>
</dbReference>
<proteinExistence type="predicted"/>
<dbReference type="AlphaFoldDB" id="A0A4Z0FB19"/>
<keyword evidence="9" id="KW-0902">Two-component regulatory system</keyword>
<dbReference type="PANTHER" id="PTHR43065:SF16">
    <property type="entry name" value="SENSORY HISTIDINE KINASE_PHOSPHATASE NTRB"/>
    <property type="match status" value="1"/>
</dbReference>
<dbReference type="CDD" id="cd00130">
    <property type="entry name" value="PAS"/>
    <property type="match status" value="1"/>
</dbReference>
<evidence type="ECO:0000313" key="18">
    <source>
        <dbReference type="Proteomes" id="UP000297890"/>
    </source>
</evidence>
<evidence type="ECO:0000256" key="4">
    <source>
        <dbReference type="ARBA" id="ARBA00022679"/>
    </source>
</evidence>
<dbReference type="GO" id="GO:0005524">
    <property type="term" value="F:ATP binding"/>
    <property type="evidence" value="ECO:0007669"/>
    <property type="project" value="UniProtKB-KW"/>
</dbReference>
<dbReference type="InterPro" id="IPR005467">
    <property type="entry name" value="His_kinase_dom"/>
</dbReference>
<evidence type="ECO:0000256" key="5">
    <source>
        <dbReference type="ARBA" id="ARBA00022741"/>
    </source>
</evidence>
<evidence type="ECO:0000256" key="7">
    <source>
        <dbReference type="ARBA" id="ARBA00022801"/>
    </source>
</evidence>
<gene>
    <name evidence="17" type="ORF">E4680_05400</name>
</gene>
<evidence type="ECO:0000256" key="9">
    <source>
        <dbReference type="ARBA" id="ARBA00023012"/>
    </source>
</evidence>
<dbReference type="InterPro" id="IPR003594">
    <property type="entry name" value="HATPase_dom"/>
</dbReference>
<evidence type="ECO:0000256" key="6">
    <source>
        <dbReference type="ARBA" id="ARBA00022777"/>
    </source>
</evidence>
<dbReference type="RefSeq" id="WP_135281369.1">
    <property type="nucleotide sequence ID" value="NZ_SRIO01000005.1"/>
</dbReference>
<evidence type="ECO:0000259" key="15">
    <source>
        <dbReference type="PROSITE" id="PS50109"/>
    </source>
</evidence>
<dbReference type="Gene3D" id="1.10.287.130">
    <property type="match status" value="1"/>
</dbReference>
<dbReference type="SMART" id="SM00387">
    <property type="entry name" value="HATPase_c"/>
    <property type="match status" value="1"/>
</dbReference>
<keyword evidence="7" id="KW-0378">Hydrolase</keyword>
<dbReference type="GO" id="GO:0016787">
    <property type="term" value="F:hydrolase activity"/>
    <property type="evidence" value="ECO:0007669"/>
    <property type="project" value="UniProtKB-KW"/>
</dbReference>
<keyword evidence="4" id="KW-0808">Transferase</keyword>
<dbReference type="Gene3D" id="3.30.565.10">
    <property type="entry name" value="Histidine kinase-like ATPase, C-terminal domain"/>
    <property type="match status" value="1"/>
</dbReference>
<keyword evidence="5" id="KW-0547">Nucleotide-binding</keyword>
<dbReference type="OrthoDB" id="9789238at2"/>
<evidence type="ECO:0000256" key="1">
    <source>
        <dbReference type="ARBA" id="ARBA00000085"/>
    </source>
</evidence>
<dbReference type="SMART" id="SM00388">
    <property type="entry name" value="HisKA"/>
    <property type="match status" value="1"/>
</dbReference>
<evidence type="ECO:0000259" key="16">
    <source>
        <dbReference type="PROSITE" id="PS50112"/>
    </source>
</evidence>
<dbReference type="PROSITE" id="PS50109">
    <property type="entry name" value="HIS_KIN"/>
    <property type="match status" value="1"/>
</dbReference>
<dbReference type="SUPFAM" id="SSF55874">
    <property type="entry name" value="ATPase domain of HSP90 chaperone/DNA topoisomerase II/histidine kinase"/>
    <property type="match status" value="1"/>
</dbReference>
<dbReference type="PANTHER" id="PTHR43065">
    <property type="entry name" value="SENSOR HISTIDINE KINASE"/>
    <property type="match status" value="1"/>
</dbReference>
<dbReference type="Proteomes" id="UP000297890">
    <property type="component" value="Unassembled WGS sequence"/>
</dbReference>
<dbReference type="Pfam" id="PF00989">
    <property type="entry name" value="PAS"/>
    <property type="match status" value="1"/>
</dbReference>
<reference evidence="17 18" key="1">
    <citation type="journal article" date="2019" name="ISME J.">
        <title>Candidatus Macondimonas diazotrophica, a novel gammaproteobacterial genus dominating crude-oil-contaminated coastal sediments.</title>
        <authorList>
            <person name="Karthikeyan S."/>
            <person name="Konstantinidis K."/>
        </authorList>
    </citation>
    <scope>NUCLEOTIDE SEQUENCE [LARGE SCALE GENOMIC DNA]</scope>
    <source>
        <strain evidence="17 18">KTK01</strain>
    </source>
</reference>
<evidence type="ECO:0000256" key="11">
    <source>
        <dbReference type="ARBA" id="ARBA00037696"/>
    </source>
</evidence>
<dbReference type="InterPro" id="IPR004358">
    <property type="entry name" value="Sig_transdc_His_kin-like_C"/>
</dbReference>
<organism evidence="17 18">
    <name type="scientific">Candidatus Macondimonas diazotrophica</name>
    <dbReference type="NCBI Taxonomy" id="2305248"/>
    <lineage>
        <taxon>Bacteria</taxon>
        <taxon>Pseudomonadati</taxon>
        <taxon>Pseudomonadota</taxon>
        <taxon>Gammaproteobacteria</taxon>
        <taxon>Chromatiales</taxon>
        <taxon>Ectothiorhodospiraceae</taxon>
        <taxon>Candidatus Macondimonas</taxon>
    </lineage>
</organism>
<dbReference type="InterPro" id="IPR000014">
    <property type="entry name" value="PAS"/>
</dbReference>
<dbReference type="InterPro" id="IPR036097">
    <property type="entry name" value="HisK_dim/P_sf"/>
</dbReference>
<dbReference type="NCBIfam" id="NF008293">
    <property type="entry name" value="PRK11073.1"/>
    <property type="match status" value="1"/>
</dbReference>
<comment type="catalytic activity">
    <reaction evidence="1">
        <text>ATP + protein L-histidine = ADP + protein N-phospho-L-histidine.</text>
        <dbReference type="EC" id="2.7.13.3"/>
    </reaction>
</comment>
<name>A0A4Z0FB19_9GAMM</name>
<protein>
    <recommendedName>
        <fullName evidence="12">Sensory histidine kinase/phosphatase NtrB</fullName>
        <ecNumber evidence="2">2.7.13.3</ecNumber>
    </recommendedName>
    <alternativeName>
        <fullName evidence="13">Nitrogen regulation protein NR(II)</fullName>
    </alternativeName>
    <alternativeName>
        <fullName evidence="14">Nitrogen regulator II</fullName>
    </alternativeName>
</protein>
<evidence type="ECO:0000313" key="17">
    <source>
        <dbReference type="EMBL" id="TFZ83069.1"/>
    </source>
</evidence>
<dbReference type="Gene3D" id="3.30.450.20">
    <property type="entry name" value="PAS domain"/>
    <property type="match status" value="1"/>
</dbReference>
<dbReference type="EC" id="2.7.13.3" evidence="2"/>
<dbReference type="GO" id="GO:0006355">
    <property type="term" value="P:regulation of DNA-templated transcription"/>
    <property type="evidence" value="ECO:0007669"/>
    <property type="project" value="InterPro"/>
</dbReference>
<sequence>MNNRSRQDHALTGTGLGAAALLDQLATAVLVLDGSLRIRYLNSATEMLFGASVRRLAGTSLTSLVLHGESLAERLLEALTSEAPYTERELNLRLGSLNETTPVVVDCMVTPIRLINGARALLLELHQQDRHLRISREENLLTQQQASRAVVRGLAHEIKNPLGGLRGAAQLLDAEVHDPDLRDYTRVIMAEADRLQQLVDTLLGSNRPLRIGEVNIHEVMERVRTLVAAEGHPGITVRSDYDPSLPCLTGDMDQIIQAMLNIVRNAIEAVLPQSQRNQPAAIVLSTRAQRQFTIGHRRHRLVIRVDVIDNGPGIPPELVEQIFYPMVTGRAEGTGLGLSIAQDLIGRHGGTIECHTRPGETRFSVFLPLQQGES</sequence>
<dbReference type="GO" id="GO:0000155">
    <property type="term" value="F:phosphorelay sensor kinase activity"/>
    <property type="evidence" value="ECO:0007669"/>
    <property type="project" value="InterPro"/>
</dbReference>
<evidence type="ECO:0000256" key="2">
    <source>
        <dbReference type="ARBA" id="ARBA00012438"/>
    </source>
</evidence>
<dbReference type="InterPro" id="IPR035965">
    <property type="entry name" value="PAS-like_dom_sf"/>
</dbReference>
<dbReference type="Pfam" id="PF02518">
    <property type="entry name" value="HATPase_c"/>
    <property type="match status" value="1"/>
</dbReference>
<keyword evidence="10" id="KW-0535">Nitrogen fixation</keyword>
<keyword evidence="3" id="KW-0597">Phosphoprotein</keyword>
<feature type="domain" description="PAS" evidence="16">
    <location>
        <begin position="21"/>
        <end position="70"/>
    </location>
</feature>
<dbReference type="InterPro" id="IPR036890">
    <property type="entry name" value="HATPase_C_sf"/>
</dbReference>
<dbReference type="CDD" id="cd00082">
    <property type="entry name" value="HisKA"/>
    <property type="match status" value="1"/>
</dbReference>
<comment type="function">
    <text evidence="11">Member of the two-component regulatory system NtrB/NtrC, which controls expression of the nitrogen-regulated (ntr) genes in response to nitrogen limitation. Under conditions of nitrogen limitation, NtrB autophosphorylates and transfers the phosphoryl group to NtrC. In the presence of nitrogen, acts as a phosphatase that dephosphorylates and inactivates NtrC.</text>
</comment>
<evidence type="ECO:0000256" key="12">
    <source>
        <dbReference type="ARBA" id="ARBA00039567"/>
    </source>
</evidence>
<dbReference type="SUPFAM" id="SSF55785">
    <property type="entry name" value="PYP-like sensor domain (PAS domain)"/>
    <property type="match status" value="1"/>
</dbReference>
<evidence type="ECO:0000256" key="13">
    <source>
        <dbReference type="ARBA" id="ARBA00042313"/>
    </source>
</evidence>
<keyword evidence="18" id="KW-1185">Reference proteome</keyword>
<accession>A0A4Z0FB19</accession>
<evidence type="ECO:0000256" key="10">
    <source>
        <dbReference type="ARBA" id="ARBA00023231"/>
    </source>
</evidence>
<dbReference type="InterPro" id="IPR013767">
    <property type="entry name" value="PAS_fold"/>
</dbReference>
<keyword evidence="8" id="KW-0067">ATP-binding</keyword>
<dbReference type="SUPFAM" id="SSF47384">
    <property type="entry name" value="Homodimeric domain of signal transducing histidine kinase"/>
    <property type="match status" value="1"/>
</dbReference>
<comment type="caution">
    <text evidence="17">The sequence shown here is derived from an EMBL/GenBank/DDBJ whole genome shotgun (WGS) entry which is preliminary data.</text>
</comment>
<evidence type="ECO:0000256" key="8">
    <source>
        <dbReference type="ARBA" id="ARBA00022840"/>
    </source>
</evidence>